<name>A0A565BZK4_9BRAS</name>
<evidence type="ECO:0000313" key="1">
    <source>
        <dbReference type="EMBL" id="VVB06833.1"/>
    </source>
</evidence>
<dbReference type="Proteomes" id="UP000489600">
    <property type="component" value="Unassembled WGS sequence"/>
</dbReference>
<sequence>MANTCESNGSSSTISAIWEFLLGYYDPDCKGKEQAKKSHKVIVEVSFMNWVVVRISLWV</sequence>
<proteinExistence type="predicted"/>
<gene>
    <name evidence="1" type="ORF">ANE_LOCUS17277</name>
</gene>
<comment type="caution">
    <text evidence="1">The sequence shown here is derived from an EMBL/GenBank/DDBJ whole genome shotgun (WGS) entry which is preliminary data.</text>
</comment>
<keyword evidence="2" id="KW-1185">Reference proteome</keyword>
<accession>A0A565BZK4</accession>
<evidence type="ECO:0000313" key="2">
    <source>
        <dbReference type="Proteomes" id="UP000489600"/>
    </source>
</evidence>
<organism evidence="1 2">
    <name type="scientific">Arabis nemorensis</name>
    <dbReference type="NCBI Taxonomy" id="586526"/>
    <lineage>
        <taxon>Eukaryota</taxon>
        <taxon>Viridiplantae</taxon>
        <taxon>Streptophyta</taxon>
        <taxon>Embryophyta</taxon>
        <taxon>Tracheophyta</taxon>
        <taxon>Spermatophyta</taxon>
        <taxon>Magnoliopsida</taxon>
        <taxon>eudicotyledons</taxon>
        <taxon>Gunneridae</taxon>
        <taxon>Pentapetalae</taxon>
        <taxon>rosids</taxon>
        <taxon>malvids</taxon>
        <taxon>Brassicales</taxon>
        <taxon>Brassicaceae</taxon>
        <taxon>Arabideae</taxon>
        <taxon>Arabis</taxon>
    </lineage>
</organism>
<dbReference type="AlphaFoldDB" id="A0A565BZK4"/>
<dbReference type="EMBL" id="CABITT030000006">
    <property type="protein sequence ID" value="VVB06833.1"/>
    <property type="molecule type" value="Genomic_DNA"/>
</dbReference>
<protein>
    <submittedName>
        <fullName evidence="1">Uncharacterized protein</fullName>
    </submittedName>
</protein>
<reference evidence="1" key="1">
    <citation type="submission" date="2019-07" db="EMBL/GenBank/DDBJ databases">
        <authorList>
            <person name="Dittberner H."/>
        </authorList>
    </citation>
    <scope>NUCLEOTIDE SEQUENCE [LARGE SCALE GENOMIC DNA]</scope>
</reference>